<protein>
    <submittedName>
        <fullName evidence="1">Uncharacterized protein</fullName>
    </submittedName>
</protein>
<gene>
    <name evidence="1" type="ORF">GRI65_13760</name>
</gene>
<dbReference type="RefSeq" id="WP_160757099.1">
    <property type="nucleotide sequence ID" value="NZ_WTYL01000003.1"/>
</dbReference>
<keyword evidence="2" id="KW-1185">Reference proteome</keyword>
<dbReference type="Proteomes" id="UP000431922">
    <property type="component" value="Unassembled WGS sequence"/>
</dbReference>
<evidence type="ECO:0000313" key="2">
    <source>
        <dbReference type="Proteomes" id="UP000431922"/>
    </source>
</evidence>
<reference evidence="1 2" key="1">
    <citation type="submission" date="2019-12" db="EMBL/GenBank/DDBJ databases">
        <title>Genomic-based taxomic classification of the family Erythrobacteraceae.</title>
        <authorList>
            <person name="Xu L."/>
        </authorList>
    </citation>
    <scope>NUCLEOTIDE SEQUENCE [LARGE SCALE GENOMIC DNA]</scope>
    <source>
        <strain evidence="1 2">KCTC 42453</strain>
    </source>
</reference>
<comment type="caution">
    <text evidence="1">The sequence shown here is derived from an EMBL/GenBank/DDBJ whole genome shotgun (WGS) entry which is preliminary data.</text>
</comment>
<feature type="non-terminal residue" evidence="1">
    <location>
        <position position="72"/>
    </location>
</feature>
<sequence>MAKDILTKIVLVAAASSIPAVLHGQEKIPEITVEGTRATLPDATQSVRAIANATNGNLARYEVGVCPGVAGL</sequence>
<name>A0A845B5T9_9SPHN</name>
<proteinExistence type="predicted"/>
<accession>A0A845B5T9</accession>
<dbReference type="EMBL" id="WTYL01000003">
    <property type="protein sequence ID" value="MXP45514.1"/>
    <property type="molecule type" value="Genomic_DNA"/>
</dbReference>
<organism evidence="1 2">
    <name type="scientific">Allopontixanthobacter sediminis</name>
    <dbReference type="NCBI Taxonomy" id="1689985"/>
    <lineage>
        <taxon>Bacteria</taxon>
        <taxon>Pseudomonadati</taxon>
        <taxon>Pseudomonadota</taxon>
        <taxon>Alphaproteobacteria</taxon>
        <taxon>Sphingomonadales</taxon>
        <taxon>Erythrobacteraceae</taxon>
        <taxon>Allopontixanthobacter</taxon>
    </lineage>
</organism>
<evidence type="ECO:0000313" key="1">
    <source>
        <dbReference type="EMBL" id="MXP45514.1"/>
    </source>
</evidence>
<dbReference type="AlphaFoldDB" id="A0A845B5T9"/>